<evidence type="ECO:0000313" key="4">
    <source>
        <dbReference type="Proteomes" id="UP000030634"/>
    </source>
</evidence>
<organism evidence="3 4">
    <name type="scientific">Deinococcus radiopugnans</name>
    <dbReference type="NCBI Taxonomy" id="57497"/>
    <lineage>
        <taxon>Bacteria</taxon>
        <taxon>Thermotogati</taxon>
        <taxon>Deinococcota</taxon>
        <taxon>Deinococci</taxon>
        <taxon>Deinococcales</taxon>
        <taxon>Deinococcaceae</taxon>
        <taxon>Deinococcus</taxon>
    </lineage>
</organism>
<dbReference type="InterPro" id="IPR000182">
    <property type="entry name" value="GNAT_dom"/>
</dbReference>
<dbReference type="RefSeq" id="WP_039681718.1">
    <property type="nucleotide sequence ID" value="NZ_CP010028.1"/>
</dbReference>
<dbReference type="GO" id="GO:0016747">
    <property type="term" value="F:acyltransferase activity, transferring groups other than amino-acyl groups"/>
    <property type="evidence" value="ECO:0007669"/>
    <property type="project" value="InterPro"/>
</dbReference>
<evidence type="ECO:0000256" key="1">
    <source>
        <dbReference type="SAM" id="MobiDB-lite"/>
    </source>
</evidence>
<evidence type="ECO:0000313" key="3">
    <source>
        <dbReference type="EMBL" id="AIZ44084.1"/>
    </source>
</evidence>
<sequence length="273" mass="28720">MTLQAIQTAPSEILPILAGLYGGNEQDFAPMLPQLKAAWMVRDSTGKTAGAVGLRPSPAHGMEVMGGAFPGPEQDAAALALMMAAQAFHPHLYAYAEAHLLPAEALEPAGLRRAGAYTRMTGPVPALFPTVPEGFRIMPLSEVRSPHDRLTAQRTHSDRLGHTHVPDEAGQPDFGGSDDRLGRLACDVSGAPAGLCRAWLDGETLALGTPGVRADLRGTGLRRALLLLVGQAARAAGATRLELEAWGDTERAEDQALGLVIATETPIYASMPL</sequence>
<dbReference type="EMBL" id="CP010028">
    <property type="protein sequence ID" value="AIZ44084.1"/>
    <property type="molecule type" value="Genomic_DNA"/>
</dbReference>
<accession>A0A0A7KFS7</accession>
<feature type="domain" description="N-acetyltransferase" evidence="2">
    <location>
        <begin position="138"/>
        <end position="273"/>
    </location>
</feature>
<dbReference type="InterPro" id="IPR016181">
    <property type="entry name" value="Acyl_CoA_acyltransferase"/>
</dbReference>
<feature type="region of interest" description="Disordered" evidence="1">
    <location>
        <begin position="146"/>
        <end position="173"/>
    </location>
</feature>
<name>A0A0A7KFS7_9DEIO</name>
<dbReference type="HOGENOM" id="CLU_1018300_0_0_0"/>
<dbReference type="PROSITE" id="PS51186">
    <property type="entry name" value="GNAT"/>
    <property type="match status" value="1"/>
</dbReference>
<protein>
    <recommendedName>
        <fullName evidence="2">N-acetyltransferase domain-containing protein</fullName>
    </recommendedName>
</protein>
<dbReference type="SUPFAM" id="SSF55729">
    <property type="entry name" value="Acyl-CoA N-acyltransferases (Nat)"/>
    <property type="match status" value="1"/>
</dbReference>
<feature type="compositionally biased region" description="Basic and acidic residues" evidence="1">
    <location>
        <begin position="146"/>
        <end position="167"/>
    </location>
</feature>
<evidence type="ECO:0000259" key="2">
    <source>
        <dbReference type="PROSITE" id="PS51186"/>
    </source>
</evidence>
<dbReference type="KEGG" id="dsw:QR90_01545"/>
<dbReference type="Proteomes" id="UP000030634">
    <property type="component" value="Chromosome"/>
</dbReference>
<dbReference type="STRING" id="1182571.QR90_01545"/>
<gene>
    <name evidence="3" type="ORF">QR90_01545</name>
</gene>
<dbReference type="AlphaFoldDB" id="A0A0A7KFS7"/>
<reference evidence="4" key="1">
    <citation type="submission" date="2014-11" db="EMBL/GenBank/DDBJ databases">
        <title>Hymenobacter sp. DG25B genome submission.</title>
        <authorList>
            <person name="Jung H.-Y."/>
            <person name="Kim M.K."/>
            <person name="Srinivasan S."/>
            <person name="Lim S."/>
        </authorList>
    </citation>
    <scope>NUCLEOTIDE SEQUENCE [LARGE SCALE GENOMIC DNA]</scope>
    <source>
        <strain evidence="4">DY59</strain>
    </source>
</reference>
<dbReference type="Gene3D" id="3.40.630.30">
    <property type="match status" value="1"/>
</dbReference>
<proteinExistence type="predicted"/>